<feature type="transmembrane region" description="Helical" evidence="1">
    <location>
        <begin position="167"/>
        <end position="188"/>
    </location>
</feature>
<keyword evidence="1" id="KW-0812">Transmembrane</keyword>
<evidence type="ECO:0000256" key="1">
    <source>
        <dbReference type="SAM" id="Phobius"/>
    </source>
</evidence>
<dbReference type="EMBL" id="JARIHO010000052">
    <property type="protein sequence ID" value="KAJ7321012.1"/>
    <property type="molecule type" value="Genomic_DNA"/>
</dbReference>
<feature type="transmembrane region" description="Helical" evidence="1">
    <location>
        <begin position="134"/>
        <end position="155"/>
    </location>
</feature>
<accession>A0AAD6ZFZ1</accession>
<keyword evidence="1" id="KW-1133">Transmembrane helix</keyword>
<name>A0AAD6ZFZ1_9AGAR</name>
<feature type="transmembrane region" description="Helical" evidence="1">
    <location>
        <begin position="12"/>
        <end position="35"/>
    </location>
</feature>
<organism evidence="2 3">
    <name type="scientific">Mycena albidolilacea</name>
    <dbReference type="NCBI Taxonomy" id="1033008"/>
    <lineage>
        <taxon>Eukaryota</taxon>
        <taxon>Fungi</taxon>
        <taxon>Dikarya</taxon>
        <taxon>Basidiomycota</taxon>
        <taxon>Agaricomycotina</taxon>
        <taxon>Agaricomycetes</taxon>
        <taxon>Agaricomycetidae</taxon>
        <taxon>Agaricales</taxon>
        <taxon>Marasmiineae</taxon>
        <taxon>Mycenaceae</taxon>
        <taxon>Mycena</taxon>
    </lineage>
</organism>
<evidence type="ECO:0000313" key="3">
    <source>
        <dbReference type="Proteomes" id="UP001218218"/>
    </source>
</evidence>
<dbReference type="AlphaFoldDB" id="A0AAD6ZFZ1"/>
<evidence type="ECO:0000313" key="2">
    <source>
        <dbReference type="EMBL" id="KAJ7321012.1"/>
    </source>
</evidence>
<reference evidence="2" key="1">
    <citation type="submission" date="2023-03" db="EMBL/GenBank/DDBJ databases">
        <title>Massive genome expansion in bonnet fungi (Mycena s.s.) driven by repeated elements and novel gene families across ecological guilds.</title>
        <authorList>
            <consortium name="Lawrence Berkeley National Laboratory"/>
            <person name="Harder C.B."/>
            <person name="Miyauchi S."/>
            <person name="Viragh M."/>
            <person name="Kuo A."/>
            <person name="Thoen E."/>
            <person name="Andreopoulos B."/>
            <person name="Lu D."/>
            <person name="Skrede I."/>
            <person name="Drula E."/>
            <person name="Henrissat B."/>
            <person name="Morin E."/>
            <person name="Kohler A."/>
            <person name="Barry K."/>
            <person name="LaButti K."/>
            <person name="Morin E."/>
            <person name="Salamov A."/>
            <person name="Lipzen A."/>
            <person name="Mereny Z."/>
            <person name="Hegedus B."/>
            <person name="Baldrian P."/>
            <person name="Stursova M."/>
            <person name="Weitz H."/>
            <person name="Taylor A."/>
            <person name="Grigoriev I.V."/>
            <person name="Nagy L.G."/>
            <person name="Martin F."/>
            <person name="Kauserud H."/>
        </authorList>
    </citation>
    <scope>NUCLEOTIDE SEQUENCE</scope>
    <source>
        <strain evidence="2">CBHHK002</strain>
    </source>
</reference>
<sequence>MPFSLSSVNLATLAIGSFLYGMYYVLFAISMYLLLRRHTATNPSRKAASALKSVVFLSAIVLFLVVTGHWTMIVYRAFLAFISFQNGCESEPFYLDNARLTYRALNTLLSASIVIGDALIIYRLWVVWTRSKSVIAFPVCSLVAFAVGSGISTRLIENRKTVFADKWLTATTMLTLLNNIYCTALISWKIWFTTKFSIASDENNLRKFLAILVESAGIYAVWVILFSVTYETNSNLASFFLETTPAVVGIVNALIHTRVGLGWTSEPNQGPPTQLIFAGPSMSVEGRE</sequence>
<comment type="caution">
    <text evidence="2">The sequence shown here is derived from an EMBL/GenBank/DDBJ whole genome shotgun (WGS) entry which is preliminary data.</text>
</comment>
<keyword evidence="1" id="KW-0472">Membrane</keyword>
<dbReference type="Proteomes" id="UP001218218">
    <property type="component" value="Unassembled WGS sequence"/>
</dbReference>
<feature type="transmembrane region" description="Helical" evidence="1">
    <location>
        <begin position="208"/>
        <end position="230"/>
    </location>
</feature>
<proteinExistence type="predicted"/>
<feature type="transmembrane region" description="Helical" evidence="1">
    <location>
        <begin position="104"/>
        <end position="122"/>
    </location>
</feature>
<keyword evidence="3" id="KW-1185">Reference proteome</keyword>
<feature type="transmembrane region" description="Helical" evidence="1">
    <location>
        <begin position="55"/>
        <end position="84"/>
    </location>
</feature>
<protein>
    <submittedName>
        <fullName evidence="2">Uncharacterized protein</fullName>
    </submittedName>
</protein>
<gene>
    <name evidence="2" type="ORF">DFH08DRAFT_889786</name>
</gene>